<dbReference type="NCBIfam" id="NF041079">
    <property type="entry name" value="CBASS_lipase"/>
    <property type="match status" value="1"/>
</dbReference>
<dbReference type="Gene3D" id="3.40.1090.10">
    <property type="entry name" value="Cytosolic phospholipase A2 catalytic domain"/>
    <property type="match status" value="1"/>
</dbReference>
<organism evidence="4">
    <name type="scientific">hydrothermal vent metagenome</name>
    <dbReference type="NCBI Taxonomy" id="652676"/>
    <lineage>
        <taxon>unclassified sequences</taxon>
        <taxon>metagenomes</taxon>
        <taxon>ecological metagenomes</taxon>
    </lineage>
</organism>
<dbReference type="EMBL" id="UOFZ01000103">
    <property type="protein sequence ID" value="VAX13164.1"/>
    <property type="molecule type" value="Genomic_DNA"/>
</dbReference>
<dbReference type="PROSITE" id="PS51635">
    <property type="entry name" value="PNPLA"/>
    <property type="match status" value="1"/>
</dbReference>
<evidence type="ECO:0000256" key="1">
    <source>
        <dbReference type="ARBA" id="ARBA00010240"/>
    </source>
</evidence>
<dbReference type="SUPFAM" id="SSF52151">
    <property type="entry name" value="FabD/lysophospholipase-like"/>
    <property type="match status" value="1"/>
</dbReference>
<evidence type="ECO:0000256" key="2">
    <source>
        <dbReference type="ARBA" id="ARBA00023098"/>
    </source>
</evidence>
<evidence type="ECO:0000313" key="4">
    <source>
        <dbReference type="EMBL" id="VAX13164.1"/>
    </source>
</evidence>
<dbReference type="GO" id="GO:0047372">
    <property type="term" value="F:monoacylglycerol lipase activity"/>
    <property type="evidence" value="ECO:0007669"/>
    <property type="project" value="TreeGrafter"/>
</dbReference>
<dbReference type="PANTHER" id="PTHR32176">
    <property type="entry name" value="XYLOSE ISOMERASE"/>
    <property type="match status" value="1"/>
</dbReference>
<accession>A0A3B1BMW0</accession>
<comment type="similarity">
    <text evidence="1">Belongs to the patatin family.</text>
</comment>
<dbReference type="Pfam" id="PF01734">
    <property type="entry name" value="Patatin"/>
    <property type="match status" value="1"/>
</dbReference>
<dbReference type="PANTHER" id="PTHR32176:SF92">
    <property type="entry name" value="XYLOSE ISOMERASE"/>
    <property type="match status" value="1"/>
</dbReference>
<keyword evidence="2" id="KW-0443">Lipid metabolism</keyword>
<dbReference type="GO" id="GO:0004620">
    <property type="term" value="F:phospholipase activity"/>
    <property type="evidence" value="ECO:0007669"/>
    <property type="project" value="TreeGrafter"/>
</dbReference>
<name>A0A3B1BMW0_9ZZZZ</name>
<dbReference type="AlphaFoldDB" id="A0A3B1BMW0"/>
<evidence type="ECO:0000259" key="3">
    <source>
        <dbReference type="PROSITE" id="PS51635"/>
    </source>
</evidence>
<gene>
    <name evidence="4" type="ORF">MNBD_GAMMA24-2565</name>
</gene>
<dbReference type="InterPro" id="IPR016035">
    <property type="entry name" value="Acyl_Trfase/lysoPLipase"/>
</dbReference>
<feature type="domain" description="PNPLA" evidence="3">
    <location>
        <begin position="6"/>
        <end position="205"/>
    </location>
</feature>
<dbReference type="GO" id="GO:0006629">
    <property type="term" value="P:lipid metabolic process"/>
    <property type="evidence" value="ECO:0007669"/>
    <property type="project" value="UniProtKB-KW"/>
</dbReference>
<dbReference type="InterPro" id="IPR002641">
    <property type="entry name" value="PNPLA_dom"/>
</dbReference>
<protein>
    <submittedName>
        <fullName evidence="4">Patatin-like protein</fullName>
    </submittedName>
</protein>
<proteinExistence type="inferred from homology"/>
<sequence>MSFRILSIDGGGIRGIIPGKLLIQLESEIRTQYGNDKNISDYFDLISGTSTGGILALGLCIPNKNNLPKYNAQDLLDIYVERGDDIFDISIWKTITSVAGLNDEKYDANELEDALNDYFSDVMLSQLLKHCLITAYDIKRRKAHFFRSSAAVNDKTNDFLVRDVARATSAAPTYFETARIKSSNNIIYPLIDGGLFANNPAMCAYAEARKVHKISGSEEMTILSLGTGQSKKSYAYTEAKDWGAASWIKPALDIMSTAVSETTDFQLQQIFSSSDRSDHYLRIQTSIPAWGSPEMDNASADNIQALQDIGEQLASENQSRLKDFVARLA</sequence>
<reference evidence="4" key="1">
    <citation type="submission" date="2018-06" db="EMBL/GenBank/DDBJ databases">
        <authorList>
            <person name="Zhirakovskaya E."/>
        </authorList>
    </citation>
    <scope>NUCLEOTIDE SEQUENCE</scope>
</reference>